<keyword evidence="4" id="KW-1185">Reference proteome</keyword>
<evidence type="ECO:0000256" key="1">
    <source>
        <dbReference type="ARBA" id="ARBA00009995"/>
    </source>
</evidence>
<dbReference type="FunFam" id="3.40.50.2000:FF:000037">
    <property type="entry name" value="Glycosyltransferase"/>
    <property type="match status" value="1"/>
</dbReference>
<dbReference type="OrthoDB" id="5835829at2759"/>
<comment type="similarity">
    <text evidence="1">Belongs to the UDP-glycosyltransferase family.</text>
</comment>
<dbReference type="InterPro" id="IPR002213">
    <property type="entry name" value="UDP_glucos_trans"/>
</dbReference>
<dbReference type="PANTHER" id="PTHR48045">
    <property type="entry name" value="UDP-GLYCOSYLTRANSFERASE 72B1"/>
    <property type="match status" value="1"/>
</dbReference>
<dbReference type="CDD" id="cd03784">
    <property type="entry name" value="GT1_Gtf-like"/>
    <property type="match status" value="1"/>
</dbReference>
<organism evidence="3 4">
    <name type="scientific">Corchorus capsularis</name>
    <name type="common">Jute</name>
    <dbReference type="NCBI Taxonomy" id="210143"/>
    <lineage>
        <taxon>Eukaryota</taxon>
        <taxon>Viridiplantae</taxon>
        <taxon>Streptophyta</taxon>
        <taxon>Embryophyta</taxon>
        <taxon>Tracheophyta</taxon>
        <taxon>Spermatophyta</taxon>
        <taxon>Magnoliopsida</taxon>
        <taxon>eudicotyledons</taxon>
        <taxon>Gunneridae</taxon>
        <taxon>Pentapetalae</taxon>
        <taxon>rosids</taxon>
        <taxon>malvids</taxon>
        <taxon>Malvales</taxon>
        <taxon>Malvaceae</taxon>
        <taxon>Grewioideae</taxon>
        <taxon>Apeibeae</taxon>
        <taxon>Corchorus</taxon>
    </lineage>
</organism>
<dbReference type="Pfam" id="PF00201">
    <property type="entry name" value="UDPGT"/>
    <property type="match status" value="1"/>
</dbReference>
<dbReference type="EMBL" id="AWWV01014523">
    <property type="protein sequence ID" value="OMO56286.1"/>
    <property type="molecule type" value="Genomic_DNA"/>
</dbReference>
<proteinExistence type="inferred from homology"/>
<dbReference type="OMA" id="RQEMYLY"/>
<evidence type="ECO:0000313" key="3">
    <source>
        <dbReference type="EMBL" id="OMO56286.1"/>
    </source>
</evidence>
<dbReference type="Proteomes" id="UP000188268">
    <property type="component" value="Unassembled WGS sequence"/>
</dbReference>
<dbReference type="GO" id="GO:0008194">
    <property type="term" value="F:UDP-glycosyltransferase activity"/>
    <property type="evidence" value="ECO:0007669"/>
    <property type="project" value="InterPro"/>
</dbReference>
<name>A0A1R3GE01_COCAP</name>
<dbReference type="PANTHER" id="PTHR48045:SF20">
    <property type="entry name" value="UDP-RHAMNOSE:RHAMNOSYLTRANSFERASE 1"/>
    <property type="match status" value="1"/>
</dbReference>
<accession>A0A1R3GE01</accession>
<dbReference type="Gramene" id="OMO56286">
    <property type="protein sequence ID" value="OMO56286"/>
    <property type="gene ID" value="CCACVL1_26648"/>
</dbReference>
<comment type="caution">
    <text evidence="3">The sequence shown here is derived from an EMBL/GenBank/DDBJ whole genome shotgun (WGS) entry which is preliminary data.</text>
</comment>
<reference evidence="3 4" key="1">
    <citation type="submission" date="2013-09" db="EMBL/GenBank/DDBJ databases">
        <title>Corchorus capsularis genome sequencing.</title>
        <authorList>
            <person name="Alam M."/>
            <person name="Haque M.S."/>
            <person name="Islam M.S."/>
            <person name="Emdad E.M."/>
            <person name="Islam M.M."/>
            <person name="Ahmed B."/>
            <person name="Halim A."/>
            <person name="Hossen Q.M.M."/>
            <person name="Hossain M.Z."/>
            <person name="Ahmed R."/>
            <person name="Khan M.M."/>
            <person name="Islam R."/>
            <person name="Rashid M.M."/>
            <person name="Khan S.A."/>
            <person name="Rahman M.S."/>
            <person name="Alam M."/>
        </authorList>
    </citation>
    <scope>NUCLEOTIDE SEQUENCE [LARGE SCALE GENOMIC DNA]</scope>
    <source>
        <strain evidence="4">cv. CVL-1</strain>
        <tissue evidence="3">Whole seedling</tissue>
    </source>
</reference>
<dbReference type="AlphaFoldDB" id="A0A1R3GE01"/>
<sequence>MFSIFTAACVAQFKPSSPSMADVQDDRKELEDFTRPPKWIPFPTTITFRLFEVLKLFDAETTGKGDTDTHPSDLYRFEKSLQLWDAIVVRSCWELETDFLNLLKELHNKPVIPTGQLPPVAFAYNNEDDHDHDEASWKPIKKWLDKQETGTVVYVAFGSEANPSPEEVKEIALGLELSGLPFFWVLRSTIDQLPDGFEDRTKGRGVVWKSWAPQVKILAHDSVGGFSSHGGWSSVVEAITFQRPIILLTFLADQGWNARILEERKMGYVIPRNENDGSFSRDSVAESVRLVVMEEAGQVYRENVKKMKGVFGDQERQDRYIDEFLSFLITNKNILLSRKPIG</sequence>
<evidence type="ECO:0000313" key="4">
    <source>
        <dbReference type="Proteomes" id="UP000188268"/>
    </source>
</evidence>
<dbReference type="SUPFAM" id="SSF53756">
    <property type="entry name" value="UDP-Glycosyltransferase/glycogen phosphorylase"/>
    <property type="match status" value="1"/>
</dbReference>
<keyword evidence="2 3" id="KW-0808">Transferase</keyword>
<dbReference type="Gene3D" id="3.40.50.2000">
    <property type="entry name" value="Glycogen Phosphorylase B"/>
    <property type="match status" value="2"/>
</dbReference>
<gene>
    <name evidence="3" type="ORF">CCACVL1_26648</name>
</gene>
<evidence type="ECO:0000256" key="2">
    <source>
        <dbReference type="ARBA" id="ARBA00022679"/>
    </source>
</evidence>
<protein>
    <submittedName>
        <fullName evidence="3">UDP-glucuronosyl/UDP-glucosyltransferase</fullName>
    </submittedName>
</protein>